<evidence type="ECO:0000259" key="3">
    <source>
        <dbReference type="PROSITE" id="PS51677"/>
    </source>
</evidence>
<sequence>MTNNLAKYLLPIITLFYLASCQPTGHQNAPNHQDSYTTTRSTTITLVQTSDAETIVTRKEVPVLCYHQIRNWTARDSKSAKDDICPVDRFKSQIKMLADSGYHSILPNQLFAYLTTGAPLPANPIMITLDDTDLDQFTIGRAELQKYNFKALYFIMTVSLGHRHYMTKAQVKQLSEEGNVIGSHTWDHKMVIRYKHDVNPKLDDWTVQVDGPTNTLEQLTGKKVEYFAYPYGLWNTSILPELKKHHFKAAFQLAEKRDSKEPLFTIRRIIGSGYWSASNLNHAIKKSFK</sequence>
<organism evidence="4 5">
    <name type="scientific">Mucilaginibacter robiniae</name>
    <dbReference type="NCBI Taxonomy" id="2728022"/>
    <lineage>
        <taxon>Bacteria</taxon>
        <taxon>Pseudomonadati</taxon>
        <taxon>Bacteroidota</taxon>
        <taxon>Sphingobacteriia</taxon>
        <taxon>Sphingobacteriales</taxon>
        <taxon>Sphingobacteriaceae</taxon>
        <taxon>Mucilaginibacter</taxon>
    </lineage>
</organism>
<dbReference type="Pfam" id="PF01522">
    <property type="entry name" value="Polysacc_deac_1"/>
    <property type="match status" value="1"/>
</dbReference>
<keyword evidence="2" id="KW-0732">Signal</keyword>
<dbReference type="PANTHER" id="PTHR34216:SF3">
    <property type="entry name" value="POLY-BETA-1,6-N-ACETYL-D-GLUCOSAMINE N-DEACETYLASE"/>
    <property type="match status" value="1"/>
</dbReference>
<feature type="domain" description="NodB homology" evidence="3">
    <location>
        <begin position="123"/>
        <end position="289"/>
    </location>
</feature>
<comment type="subcellular location">
    <subcellularLocation>
        <location evidence="1">Secreted</location>
    </subcellularLocation>
</comment>
<gene>
    <name evidence="4" type="ORF">HH214_18895</name>
</gene>
<dbReference type="InterPro" id="IPR051398">
    <property type="entry name" value="Polysacch_Deacetylase"/>
</dbReference>
<protein>
    <submittedName>
        <fullName evidence="4">Polysaccharide deacetylase family protein</fullName>
    </submittedName>
</protein>
<dbReference type="Gene3D" id="3.20.20.370">
    <property type="entry name" value="Glycoside hydrolase/deacetylase"/>
    <property type="match status" value="1"/>
</dbReference>
<evidence type="ECO:0000256" key="2">
    <source>
        <dbReference type="ARBA" id="ARBA00022729"/>
    </source>
</evidence>
<keyword evidence="5" id="KW-1185">Reference proteome</keyword>
<dbReference type="PROSITE" id="PS51677">
    <property type="entry name" value="NODB"/>
    <property type="match status" value="1"/>
</dbReference>
<dbReference type="InterPro" id="IPR002509">
    <property type="entry name" value="NODB_dom"/>
</dbReference>
<dbReference type="SUPFAM" id="SSF88713">
    <property type="entry name" value="Glycoside hydrolase/deacetylase"/>
    <property type="match status" value="1"/>
</dbReference>
<dbReference type="GO" id="GO:0005576">
    <property type="term" value="C:extracellular region"/>
    <property type="evidence" value="ECO:0007669"/>
    <property type="project" value="UniProtKB-SubCell"/>
</dbReference>
<dbReference type="InterPro" id="IPR011330">
    <property type="entry name" value="Glyco_hydro/deAcase_b/a-brl"/>
</dbReference>
<evidence type="ECO:0000313" key="4">
    <source>
        <dbReference type="EMBL" id="QJD97795.1"/>
    </source>
</evidence>
<dbReference type="EMBL" id="CP051682">
    <property type="protein sequence ID" value="QJD97795.1"/>
    <property type="molecule type" value="Genomic_DNA"/>
</dbReference>
<dbReference type="Proteomes" id="UP000503278">
    <property type="component" value="Chromosome"/>
</dbReference>
<evidence type="ECO:0000313" key="5">
    <source>
        <dbReference type="Proteomes" id="UP000503278"/>
    </source>
</evidence>
<dbReference type="RefSeq" id="WP_169610286.1">
    <property type="nucleotide sequence ID" value="NZ_CP051682.1"/>
</dbReference>
<dbReference type="KEGG" id="mrob:HH214_18895"/>
<dbReference type="GO" id="GO:0016810">
    <property type="term" value="F:hydrolase activity, acting on carbon-nitrogen (but not peptide) bonds"/>
    <property type="evidence" value="ECO:0007669"/>
    <property type="project" value="InterPro"/>
</dbReference>
<dbReference type="PANTHER" id="PTHR34216">
    <property type="match status" value="1"/>
</dbReference>
<evidence type="ECO:0000256" key="1">
    <source>
        <dbReference type="ARBA" id="ARBA00004613"/>
    </source>
</evidence>
<accession>A0A7L5E3X6</accession>
<dbReference type="AlphaFoldDB" id="A0A7L5E3X6"/>
<dbReference type="CDD" id="cd10918">
    <property type="entry name" value="CE4_NodB_like_5s_6s"/>
    <property type="match status" value="1"/>
</dbReference>
<dbReference type="GO" id="GO:0005975">
    <property type="term" value="P:carbohydrate metabolic process"/>
    <property type="evidence" value="ECO:0007669"/>
    <property type="project" value="InterPro"/>
</dbReference>
<proteinExistence type="predicted"/>
<reference evidence="4 5" key="1">
    <citation type="submission" date="2020-04" db="EMBL/GenBank/DDBJ databases">
        <title>Genome sequencing of novel species.</title>
        <authorList>
            <person name="Heo J."/>
            <person name="Kim S.-J."/>
            <person name="Kim J.-S."/>
            <person name="Hong S.-B."/>
            <person name="Kwon S.-W."/>
        </authorList>
    </citation>
    <scope>NUCLEOTIDE SEQUENCE [LARGE SCALE GENOMIC DNA]</scope>
    <source>
        <strain evidence="4 5">F39-2</strain>
    </source>
</reference>
<name>A0A7L5E3X6_9SPHI</name>